<evidence type="ECO:0000256" key="8">
    <source>
        <dbReference type="ARBA" id="ARBA00022842"/>
    </source>
</evidence>
<proteinExistence type="inferred from homology"/>
<dbReference type="NCBIfam" id="NF002872">
    <property type="entry name" value="PRK03202.1"/>
    <property type="match status" value="1"/>
</dbReference>
<dbReference type="GO" id="GO:0042802">
    <property type="term" value="F:identical protein binding"/>
    <property type="evidence" value="ECO:0007669"/>
    <property type="project" value="TreeGrafter"/>
</dbReference>
<gene>
    <name evidence="10" type="primary">pfkA</name>
    <name evidence="12" type="ORF">COW36_10175</name>
</gene>
<evidence type="ECO:0000256" key="1">
    <source>
        <dbReference type="ARBA" id="ARBA00001946"/>
    </source>
</evidence>
<feature type="site" description="Important for substrate specificity; cannot use PPi as phosphoryl donor" evidence="10">
    <location>
        <position position="122"/>
    </location>
</feature>
<feature type="active site" description="Proton acceptor" evidence="10">
    <location>
        <position position="145"/>
    </location>
</feature>
<dbReference type="InterPro" id="IPR035966">
    <property type="entry name" value="PKF_sf"/>
</dbReference>
<dbReference type="EMBL" id="PFFQ01000031">
    <property type="protein sequence ID" value="PIW16999.1"/>
    <property type="molecule type" value="Genomic_DNA"/>
</dbReference>
<dbReference type="EC" id="2.7.1.11" evidence="10"/>
<evidence type="ECO:0000256" key="3">
    <source>
        <dbReference type="ARBA" id="ARBA00004679"/>
    </source>
</evidence>
<keyword evidence="8 10" id="KW-0460">Magnesium</keyword>
<feature type="binding site" description="in other chain" evidence="10">
    <location>
        <begin position="143"/>
        <end position="145"/>
    </location>
    <ligand>
        <name>substrate</name>
        <note>ligand shared between dimeric partners</note>
    </ligand>
</feature>
<dbReference type="FunFam" id="3.40.50.460:FF:000002">
    <property type="entry name" value="ATP-dependent 6-phosphofructokinase"/>
    <property type="match status" value="1"/>
</dbReference>
<dbReference type="PANTHER" id="PTHR13697">
    <property type="entry name" value="PHOSPHOFRUCTOKINASE"/>
    <property type="match status" value="1"/>
</dbReference>
<dbReference type="GO" id="GO:0061621">
    <property type="term" value="P:canonical glycolysis"/>
    <property type="evidence" value="ECO:0007669"/>
    <property type="project" value="TreeGrafter"/>
</dbReference>
<feature type="domain" description="Phosphofructokinase" evidence="11">
    <location>
        <begin position="8"/>
        <end position="315"/>
    </location>
</feature>
<dbReference type="HAMAP" id="MF_01976">
    <property type="entry name" value="Phosphofructokinase_III"/>
    <property type="match status" value="1"/>
</dbReference>
<evidence type="ECO:0000313" key="12">
    <source>
        <dbReference type="EMBL" id="PIW16999.1"/>
    </source>
</evidence>
<evidence type="ECO:0000256" key="5">
    <source>
        <dbReference type="ARBA" id="ARBA00022679"/>
    </source>
</evidence>
<dbReference type="GO" id="GO:0047334">
    <property type="term" value="F:diphosphate-fructose-6-phosphate 1-phosphotransferase activity"/>
    <property type="evidence" value="ECO:0007669"/>
    <property type="project" value="InterPro"/>
</dbReference>
<keyword evidence="10" id="KW-0547">Nucleotide-binding</keyword>
<feature type="binding site" evidence="10">
    <location>
        <begin position="79"/>
        <end position="80"/>
    </location>
    <ligand>
        <name>ATP</name>
        <dbReference type="ChEBI" id="CHEBI:30616"/>
    </ligand>
</feature>
<dbReference type="GO" id="GO:0005524">
    <property type="term" value="F:ATP binding"/>
    <property type="evidence" value="ECO:0007669"/>
    <property type="project" value="UniProtKB-KW"/>
</dbReference>
<keyword evidence="10" id="KW-0067">ATP-binding</keyword>
<evidence type="ECO:0000256" key="6">
    <source>
        <dbReference type="ARBA" id="ARBA00022723"/>
    </source>
</evidence>
<dbReference type="NCBIfam" id="TIGR02483">
    <property type="entry name" value="PFK_mixed"/>
    <property type="match status" value="1"/>
</dbReference>
<protein>
    <recommendedName>
        <fullName evidence="10">ATP-dependent 6-phosphofructokinase</fullName>
        <shortName evidence="10">ATP-PFK</shortName>
        <shortName evidence="10">Phosphofructokinase</shortName>
        <ecNumber evidence="10">2.7.1.11</ecNumber>
    </recommendedName>
    <alternativeName>
        <fullName evidence="10">Phosphohexokinase</fullName>
    </alternativeName>
</protein>
<dbReference type="InterPro" id="IPR000023">
    <property type="entry name" value="Phosphofructokinase_dom"/>
</dbReference>
<comment type="similarity">
    <text evidence="10">Belongs to the phosphofructokinase type A (PFKA) family. Mixed-substrate PFK group III subfamily.</text>
</comment>
<evidence type="ECO:0000313" key="13">
    <source>
        <dbReference type="Proteomes" id="UP000231019"/>
    </source>
</evidence>
<feature type="binding site" evidence="10">
    <location>
        <position position="284"/>
    </location>
    <ligand>
        <name>substrate</name>
        <note>ligand shared between dimeric partners</note>
    </ligand>
</feature>
<comment type="subunit">
    <text evidence="10">Homodimer or homotetramer.</text>
</comment>
<dbReference type="UniPathway" id="UPA00109">
    <property type="reaction ID" value="UER00182"/>
</dbReference>
<comment type="caution">
    <text evidence="12">The sequence shown here is derived from an EMBL/GenBank/DDBJ whole genome shotgun (WGS) entry which is preliminary data.</text>
</comment>
<dbReference type="Pfam" id="PF00365">
    <property type="entry name" value="PFK"/>
    <property type="match status" value="1"/>
</dbReference>
<keyword evidence="6 10" id="KW-0479">Metal-binding</keyword>
<evidence type="ECO:0000256" key="4">
    <source>
        <dbReference type="ARBA" id="ARBA00022490"/>
    </source>
</evidence>
<dbReference type="GO" id="GO:0048029">
    <property type="term" value="F:monosaccharide binding"/>
    <property type="evidence" value="ECO:0007669"/>
    <property type="project" value="TreeGrafter"/>
</dbReference>
<dbReference type="GO" id="GO:0030388">
    <property type="term" value="P:fructose 1,6-bisphosphate metabolic process"/>
    <property type="evidence" value="ECO:0007669"/>
    <property type="project" value="TreeGrafter"/>
</dbReference>
<dbReference type="PROSITE" id="PS00433">
    <property type="entry name" value="PHOSPHOFRUCTOKINASE"/>
    <property type="match status" value="1"/>
</dbReference>
<feature type="binding site" description="in other chain" evidence="10">
    <location>
        <begin position="187"/>
        <end position="189"/>
    </location>
    <ligand>
        <name>substrate</name>
        <note>ligand shared between dimeric partners</note>
    </ligand>
</feature>
<keyword evidence="9 10" id="KW-0324">Glycolysis</keyword>
<feature type="binding site" description="in other chain" evidence="10">
    <location>
        <position position="240"/>
    </location>
    <ligand>
        <name>substrate</name>
        <note>ligand shared between dimeric partners</note>
    </ligand>
</feature>
<feature type="binding site" evidence="10">
    <location>
        <position position="16"/>
    </location>
    <ligand>
        <name>ATP</name>
        <dbReference type="ChEBI" id="CHEBI:30616"/>
    </ligand>
</feature>
<feature type="binding site" description="in other chain" evidence="10">
    <location>
        <begin position="290"/>
        <end position="293"/>
    </location>
    <ligand>
        <name>substrate</name>
        <note>ligand shared between dimeric partners</note>
    </ligand>
</feature>
<dbReference type="InterPro" id="IPR012003">
    <property type="entry name" value="ATP_PFK_prok-type"/>
</dbReference>
<evidence type="ECO:0000256" key="9">
    <source>
        <dbReference type="ARBA" id="ARBA00023152"/>
    </source>
</evidence>
<dbReference type="Gene3D" id="3.40.50.450">
    <property type="match status" value="1"/>
</dbReference>
<dbReference type="GO" id="GO:0016208">
    <property type="term" value="F:AMP binding"/>
    <property type="evidence" value="ECO:0007669"/>
    <property type="project" value="TreeGrafter"/>
</dbReference>
<reference evidence="12 13" key="1">
    <citation type="submission" date="2017-09" db="EMBL/GenBank/DDBJ databases">
        <title>Depth-based differentiation of microbial function through sediment-hosted aquifers and enrichment of novel symbionts in the deep terrestrial subsurface.</title>
        <authorList>
            <person name="Probst A.J."/>
            <person name="Ladd B."/>
            <person name="Jarett J.K."/>
            <person name="Geller-Mcgrath D.E."/>
            <person name="Sieber C.M."/>
            <person name="Emerson J.B."/>
            <person name="Anantharaman K."/>
            <person name="Thomas B.C."/>
            <person name="Malmstrom R."/>
            <person name="Stieglmeier M."/>
            <person name="Klingl A."/>
            <person name="Woyke T."/>
            <person name="Ryan C.M."/>
            <person name="Banfield J.F."/>
        </authorList>
    </citation>
    <scope>NUCLEOTIDE SEQUENCE [LARGE SCALE GENOMIC DNA]</scope>
    <source>
        <strain evidence="12">CG17_big_fil_post_rev_8_21_14_2_50_48_46</strain>
    </source>
</reference>
<feature type="binding site" evidence="10">
    <location>
        <begin position="120"/>
        <end position="123"/>
    </location>
    <ligand>
        <name>ATP</name>
        <dbReference type="ChEBI" id="CHEBI:30616"/>
    </ligand>
</feature>
<dbReference type="Gene3D" id="3.40.50.460">
    <property type="entry name" value="Phosphofructokinase domain"/>
    <property type="match status" value="1"/>
</dbReference>
<feature type="binding site" evidence="10">
    <location>
        <position position="180"/>
    </location>
    <ligand>
        <name>substrate</name>
        <note>ligand shared between dimeric partners</note>
    </ligand>
</feature>
<name>A0A2M7G4X1_9BACT</name>
<evidence type="ECO:0000256" key="2">
    <source>
        <dbReference type="ARBA" id="ARBA00004496"/>
    </source>
</evidence>
<evidence type="ECO:0000256" key="10">
    <source>
        <dbReference type="HAMAP-Rule" id="MF_01976"/>
    </source>
</evidence>
<dbReference type="AlphaFoldDB" id="A0A2M7G4X1"/>
<dbReference type="InterPro" id="IPR012829">
    <property type="entry name" value="Phosphofructokinase_III"/>
</dbReference>
<comment type="cofactor">
    <cofactor evidence="1 10">
        <name>Mg(2+)</name>
        <dbReference type="ChEBI" id="CHEBI:18420"/>
    </cofactor>
</comment>
<dbReference type="GO" id="GO:0005945">
    <property type="term" value="C:6-phosphofructokinase complex"/>
    <property type="evidence" value="ECO:0007669"/>
    <property type="project" value="TreeGrafter"/>
</dbReference>
<keyword evidence="5 10" id="KW-0808">Transferase</keyword>
<dbReference type="GO" id="GO:0003872">
    <property type="term" value="F:6-phosphofructokinase activity"/>
    <property type="evidence" value="ECO:0007669"/>
    <property type="project" value="UniProtKB-UniRule"/>
</dbReference>
<accession>A0A2M7G4X1</accession>
<feature type="binding site" evidence="10">
    <location>
        <position position="121"/>
    </location>
    <ligand>
        <name>Mg(2+)</name>
        <dbReference type="ChEBI" id="CHEBI:18420"/>
        <note>catalytic</note>
    </ligand>
</feature>
<comment type="subcellular location">
    <subcellularLocation>
        <location evidence="2 10">Cytoplasm</location>
    </subcellularLocation>
</comment>
<dbReference type="PRINTS" id="PR00476">
    <property type="entry name" value="PHFRCTKINASE"/>
</dbReference>
<dbReference type="InterPro" id="IPR022953">
    <property type="entry name" value="ATP_PFK"/>
</dbReference>
<dbReference type="InterPro" id="IPR015912">
    <property type="entry name" value="Phosphofructokinase_CS"/>
</dbReference>
<evidence type="ECO:0000256" key="7">
    <source>
        <dbReference type="ARBA" id="ARBA00022777"/>
    </source>
</evidence>
<dbReference type="GO" id="GO:0046872">
    <property type="term" value="F:metal ion binding"/>
    <property type="evidence" value="ECO:0007669"/>
    <property type="project" value="UniProtKB-KW"/>
</dbReference>
<comment type="catalytic activity">
    <reaction evidence="10">
        <text>beta-D-fructose 6-phosphate + ATP = beta-D-fructose 1,6-bisphosphate + ADP + H(+)</text>
        <dbReference type="Rhea" id="RHEA:16109"/>
        <dbReference type="ChEBI" id="CHEBI:15378"/>
        <dbReference type="ChEBI" id="CHEBI:30616"/>
        <dbReference type="ChEBI" id="CHEBI:32966"/>
        <dbReference type="ChEBI" id="CHEBI:57634"/>
        <dbReference type="ChEBI" id="CHEBI:456216"/>
        <dbReference type="EC" id="2.7.1.11"/>
    </reaction>
</comment>
<comment type="function">
    <text evidence="10">Catalyzes the phosphorylation of D-fructose 6-phosphate to fructose 1,6-bisphosphate by ATP, the first committing step of glycolysis.</text>
</comment>
<dbReference type="PIRSF" id="PIRSF000532">
    <property type="entry name" value="ATP_PFK_prok"/>
    <property type="match status" value="1"/>
</dbReference>
<evidence type="ECO:0000259" key="11">
    <source>
        <dbReference type="Pfam" id="PF00365"/>
    </source>
</evidence>
<dbReference type="GO" id="GO:0006002">
    <property type="term" value="P:fructose 6-phosphate metabolic process"/>
    <property type="evidence" value="ECO:0007669"/>
    <property type="project" value="InterPro"/>
</dbReference>
<keyword evidence="4 10" id="KW-0963">Cytoplasm</keyword>
<comment type="caution">
    <text evidence="10">Lacks conserved residue(s) required for the propagation of feature annotation.</text>
</comment>
<comment type="pathway">
    <text evidence="3 10">Carbohydrate degradation; glycolysis; D-glyceraldehyde 3-phosphate and glycerone phosphate from D-glucose: step 3/4.</text>
</comment>
<sequence>MAYRQTKRLAINTGGGDAPGLNGVIRAVVLSAYNRGWEVYGIHDGYRGLIDTEEITHLTPALVRDILPLGGTIIGTTNKGNPFEMPVTNAAGETEMRDISDRIVDNFKRLNFNALITVGGDGSLAIAYKLFQKGLPVIGVPKTIDNDLSSTVVTFGFDTAVTTATEAIDKLHTTAKAHDRVMVVELMGRYAGWIALNAGISGAADAILIPEIPYDMEIVCRHLMEGRLQKKDYGIVVVAEGAAPKGGGLSVKGAAIEGRQEVLLGGLGEQVARQIKERTGVDTRYVVLGHLQRGGSPTTFDRLVATRFGAAAVRAVEEEKFGHMIALDPPTVKYVHLEDALSRMKQVPLDCDSIISARDIGICLGDE</sequence>
<organism evidence="12 13">
    <name type="scientific">bacterium (Candidatus Blackallbacteria) CG17_big_fil_post_rev_8_21_14_2_50_48_46</name>
    <dbReference type="NCBI Taxonomy" id="2014261"/>
    <lineage>
        <taxon>Bacteria</taxon>
        <taxon>Candidatus Blackallbacteria</taxon>
    </lineage>
</organism>
<dbReference type="PANTHER" id="PTHR13697:SF52">
    <property type="entry name" value="ATP-DEPENDENT 6-PHOSPHOFRUCTOKINASE 3"/>
    <property type="match status" value="1"/>
</dbReference>
<dbReference type="GO" id="GO:0070095">
    <property type="term" value="F:fructose-6-phosphate binding"/>
    <property type="evidence" value="ECO:0007669"/>
    <property type="project" value="TreeGrafter"/>
</dbReference>
<dbReference type="SUPFAM" id="SSF53784">
    <property type="entry name" value="Phosphofructokinase"/>
    <property type="match status" value="1"/>
</dbReference>
<dbReference type="Proteomes" id="UP000231019">
    <property type="component" value="Unassembled WGS sequence"/>
</dbReference>
<keyword evidence="7 10" id="KW-0418">Kinase</keyword>